<feature type="domain" description="Enoyl reductase (ER)" evidence="1">
    <location>
        <begin position="10"/>
        <end position="303"/>
    </location>
</feature>
<organism evidence="2 3">
    <name type="scientific">Latilactobacillus sakei</name>
    <name type="common">Lactobacillus sakei</name>
    <dbReference type="NCBI Taxonomy" id="1599"/>
    <lineage>
        <taxon>Bacteria</taxon>
        <taxon>Bacillati</taxon>
        <taxon>Bacillota</taxon>
        <taxon>Bacilli</taxon>
        <taxon>Lactobacillales</taxon>
        <taxon>Lactobacillaceae</taxon>
        <taxon>Latilactobacillus</taxon>
    </lineage>
</organism>
<accession>A0AAE8J528</accession>
<name>A0AAE8J528_LATSK</name>
<dbReference type="PANTHER" id="PTHR43482:SF1">
    <property type="entry name" value="PROTEIN AST1-RELATED"/>
    <property type="match status" value="1"/>
</dbReference>
<dbReference type="InterPro" id="IPR002364">
    <property type="entry name" value="Quin_OxRdtase/zeta-crystal_CS"/>
</dbReference>
<dbReference type="InterPro" id="IPR036291">
    <property type="entry name" value="NAD(P)-bd_dom_sf"/>
</dbReference>
<dbReference type="SUPFAM" id="SSF50129">
    <property type="entry name" value="GroES-like"/>
    <property type="match status" value="1"/>
</dbReference>
<evidence type="ECO:0000259" key="1">
    <source>
        <dbReference type="SMART" id="SM00829"/>
    </source>
</evidence>
<dbReference type="InterPro" id="IPR013149">
    <property type="entry name" value="ADH-like_C"/>
</dbReference>
<dbReference type="EMBL" id="OKRC01000005">
    <property type="protein sequence ID" value="SPE21230.1"/>
    <property type="molecule type" value="Genomic_DNA"/>
</dbReference>
<dbReference type="PROSITE" id="PS01162">
    <property type="entry name" value="QOR_ZETA_CRYSTAL"/>
    <property type="match status" value="1"/>
</dbReference>
<dbReference type="GO" id="GO:0008270">
    <property type="term" value="F:zinc ion binding"/>
    <property type="evidence" value="ECO:0007669"/>
    <property type="project" value="InterPro"/>
</dbReference>
<dbReference type="GO" id="GO:0016491">
    <property type="term" value="F:oxidoreductase activity"/>
    <property type="evidence" value="ECO:0007669"/>
    <property type="project" value="InterPro"/>
</dbReference>
<dbReference type="InterPro" id="IPR052585">
    <property type="entry name" value="Lipid_raft_assoc_Zn_ADH"/>
</dbReference>
<dbReference type="InterPro" id="IPR020843">
    <property type="entry name" value="ER"/>
</dbReference>
<dbReference type="Pfam" id="PF00107">
    <property type="entry name" value="ADH_zinc_N"/>
    <property type="match status" value="1"/>
</dbReference>
<reference evidence="2 3" key="1">
    <citation type="submission" date="2018-02" db="EMBL/GenBank/DDBJ databases">
        <authorList>
            <person name="Rodrigo-Torres L."/>
            <person name="Arahal R. D."/>
            <person name="Lucena T."/>
        </authorList>
    </citation>
    <scope>NUCLEOTIDE SEQUENCE [LARGE SCALE GENOMIC DNA]</scope>
    <source>
        <strain evidence="2 3">CECT 9267</strain>
    </source>
</reference>
<proteinExistence type="predicted"/>
<dbReference type="InterPro" id="IPR011032">
    <property type="entry name" value="GroES-like_sf"/>
</dbReference>
<dbReference type="SMART" id="SM00829">
    <property type="entry name" value="PKS_ER"/>
    <property type="match status" value="1"/>
</dbReference>
<dbReference type="RefSeq" id="WP_094365659.1">
    <property type="nucleotide sequence ID" value="NZ_CAKMCP010000001.1"/>
</dbReference>
<sequence length="305" mass="33122">MKAIMQNDFSGIAGLAMTTMADPKVSALSVIVRNQFIPVLPYDWLTGEGALKAIRPVKLPMVIGYGFGGIVEQVGRLRNQKLVGRAVIGIQPNGAAKTIINSQVPPLLFKVPQNVTLQAATTLIGGGDAALHAVQKSWINKNDIVLVTGASGGVGTYLVQLLKLAGATVIALASSNNLAFVRTLGADYVLNYQTDLRQQLRNVPQPNKVIDTVGQQDLLTLISQQYETLAILSLSIPFFRPLKINQHFEFSNGSVGINGYQQLLAMLANHQLRAHIQAEYNFEDIKKAHFDSKNGHSQGRILLKF</sequence>
<protein>
    <submittedName>
        <fullName evidence="2">Quinone oxidoreductase, NADPH-dependent</fullName>
    </submittedName>
</protein>
<dbReference type="Gene3D" id="3.40.50.720">
    <property type="entry name" value="NAD(P)-binding Rossmann-like Domain"/>
    <property type="match status" value="1"/>
</dbReference>
<evidence type="ECO:0000313" key="2">
    <source>
        <dbReference type="EMBL" id="SPE21230.1"/>
    </source>
</evidence>
<dbReference type="SUPFAM" id="SSF51735">
    <property type="entry name" value="NAD(P)-binding Rossmann-fold domains"/>
    <property type="match status" value="1"/>
</dbReference>
<comment type="caution">
    <text evidence="2">The sequence shown here is derived from an EMBL/GenBank/DDBJ whole genome shotgun (WGS) entry which is preliminary data.</text>
</comment>
<dbReference type="GeneID" id="57133405"/>
<evidence type="ECO:0000313" key="3">
    <source>
        <dbReference type="Proteomes" id="UP000239650"/>
    </source>
</evidence>
<gene>
    <name evidence="2" type="ORF">LAS9267_01222</name>
</gene>
<dbReference type="Proteomes" id="UP000239650">
    <property type="component" value="Unassembled WGS sequence"/>
</dbReference>
<dbReference type="PANTHER" id="PTHR43482">
    <property type="entry name" value="PROTEIN AST1-RELATED"/>
    <property type="match status" value="1"/>
</dbReference>
<dbReference type="Gene3D" id="3.90.180.10">
    <property type="entry name" value="Medium-chain alcohol dehydrogenases, catalytic domain"/>
    <property type="match status" value="1"/>
</dbReference>
<dbReference type="AlphaFoldDB" id="A0AAE8J528"/>